<name>A0ABY5HQ59_9SPIR</name>
<protein>
    <recommendedName>
        <fullName evidence="3">Phage protein</fullName>
    </recommendedName>
</protein>
<gene>
    <name evidence="1" type="ORF">E4N76_00245</name>
</gene>
<dbReference type="RefSeq" id="WP_255805575.1">
    <property type="nucleotide sequence ID" value="NZ_CP038802.1"/>
</dbReference>
<evidence type="ECO:0000313" key="2">
    <source>
        <dbReference type="Proteomes" id="UP001059401"/>
    </source>
</evidence>
<keyword evidence="2" id="KW-1185">Reference proteome</keyword>
<sequence length="136" mass="15741">MKFDKTKVYTALNADELKVGSKVICGNTLMELKKKVHSAEDIKHLKRINDEFKEYRFYCGADSYSLAYLIEVPDNIESYEQWEAIYNENRPIEPYSIDSEGAAVLYEAIADYAERNLKNAFIAGQQVERLKKITEE</sequence>
<dbReference type="Proteomes" id="UP001059401">
    <property type="component" value="Chromosome"/>
</dbReference>
<accession>A0ABY5HQ59</accession>
<organism evidence="1 2">
    <name type="scientific">Treponema putidum</name>
    <dbReference type="NCBI Taxonomy" id="221027"/>
    <lineage>
        <taxon>Bacteria</taxon>
        <taxon>Pseudomonadati</taxon>
        <taxon>Spirochaetota</taxon>
        <taxon>Spirochaetia</taxon>
        <taxon>Spirochaetales</taxon>
        <taxon>Treponemataceae</taxon>
        <taxon>Treponema</taxon>
    </lineage>
</organism>
<evidence type="ECO:0000313" key="1">
    <source>
        <dbReference type="EMBL" id="UTY27581.1"/>
    </source>
</evidence>
<evidence type="ECO:0008006" key="3">
    <source>
        <dbReference type="Google" id="ProtNLM"/>
    </source>
</evidence>
<dbReference type="EMBL" id="CP038802">
    <property type="protein sequence ID" value="UTY27581.1"/>
    <property type="molecule type" value="Genomic_DNA"/>
</dbReference>
<reference evidence="1" key="1">
    <citation type="submission" date="2019-04" db="EMBL/GenBank/DDBJ databases">
        <title>Whole genome sequencing of oral phylogroup 2 treponemes.</title>
        <authorList>
            <person name="Chan Y."/>
            <person name="Zeng H.H."/>
            <person name="Yu X.L."/>
            <person name="Leung W.K."/>
            <person name="Watt R.M."/>
        </authorList>
    </citation>
    <scope>NUCLEOTIDE SEQUENCE</scope>
    <source>
        <strain evidence="1">OMZ 847</strain>
    </source>
</reference>
<proteinExistence type="predicted"/>